<gene>
    <name evidence="1" type="ORF">F6J89_09620</name>
</gene>
<name>A0A6B3N8S6_9CYAN</name>
<comment type="caution">
    <text evidence="1">The sequence shown here is derived from an EMBL/GenBank/DDBJ whole genome shotgun (WGS) entry which is preliminary data.</text>
</comment>
<reference evidence="1" key="1">
    <citation type="submission" date="2019-11" db="EMBL/GenBank/DDBJ databases">
        <title>Genomic insights into an expanded diversity of filamentous marine cyanobacteria reveals the extraordinary biosynthetic potential of Moorea and Okeania.</title>
        <authorList>
            <person name="Ferreira Leao T."/>
            <person name="Wang M."/>
            <person name="Moss N."/>
            <person name="Da Silva R."/>
            <person name="Sanders J."/>
            <person name="Nurk S."/>
            <person name="Gurevich A."/>
            <person name="Humphrey G."/>
            <person name="Reher R."/>
            <person name="Zhu Q."/>
            <person name="Belda-Ferre P."/>
            <person name="Glukhov E."/>
            <person name="Rex R."/>
            <person name="Dorrestein P.C."/>
            <person name="Knight R."/>
            <person name="Pevzner P."/>
            <person name="Gerwick W.H."/>
            <person name="Gerwick L."/>
        </authorList>
    </citation>
    <scope>NUCLEOTIDE SEQUENCE</scope>
    <source>
        <strain evidence="1">SIO1C4</strain>
    </source>
</reference>
<dbReference type="InterPro" id="IPR029058">
    <property type="entry name" value="AB_hydrolase_fold"/>
</dbReference>
<dbReference type="Gene3D" id="3.40.50.1820">
    <property type="entry name" value="alpha/beta hydrolase"/>
    <property type="match status" value="1"/>
</dbReference>
<protein>
    <submittedName>
        <fullName evidence="1">Alpha/beta hydrolase</fullName>
    </submittedName>
</protein>
<keyword evidence="1" id="KW-0378">Hydrolase</keyword>
<proteinExistence type="predicted"/>
<accession>A0A6B3N8S6</accession>
<dbReference type="GO" id="GO:0016787">
    <property type="term" value="F:hydrolase activity"/>
    <property type="evidence" value="ECO:0007669"/>
    <property type="project" value="UniProtKB-KW"/>
</dbReference>
<organism evidence="1">
    <name type="scientific">Symploca sp. SIO1C4</name>
    <dbReference type="NCBI Taxonomy" id="2607765"/>
    <lineage>
        <taxon>Bacteria</taxon>
        <taxon>Bacillati</taxon>
        <taxon>Cyanobacteriota</taxon>
        <taxon>Cyanophyceae</taxon>
        <taxon>Coleofasciculales</taxon>
        <taxon>Coleofasciculaceae</taxon>
        <taxon>Symploca</taxon>
    </lineage>
</organism>
<sequence length="227" mass="24923">MHSILKENDRDYPDSLTADQIAHSGNLSVPEGARGVVLFAHGSSTSLHSPYNRYFAQLLYQARFATDLMDLLTPEEEATNLRTKHLRCDIDLLATRLISATDSLRQNPRTCNLKVGYFGCGIGSAAAMVAAAARPDAVGAIVSRGGRPDLAGEAVSRVLAATLLIVGENNLPMIARNRRVLARFFTQKQLEIIPRATHLFEDPGTLKEVARLSIQWFQRYLTENSGC</sequence>
<dbReference type="SUPFAM" id="SSF53474">
    <property type="entry name" value="alpha/beta-Hydrolases"/>
    <property type="match status" value="1"/>
</dbReference>
<evidence type="ECO:0000313" key="1">
    <source>
        <dbReference type="EMBL" id="NER27873.1"/>
    </source>
</evidence>
<dbReference type="AlphaFoldDB" id="A0A6B3N8S6"/>
<dbReference type="EMBL" id="JAAHFQ010000143">
    <property type="protein sequence ID" value="NER27873.1"/>
    <property type="molecule type" value="Genomic_DNA"/>
</dbReference>